<accession>A0ABY3HUD9</accession>
<protein>
    <submittedName>
        <fullName evidence="1">SOS response-associated peptidase</fullName>
    </submittedName>
</protein>
<comment type="caution">
    <text evidence="1">The sequence shown here is derived from an EMBL/GenBank/DDBJ whole genome shotgun (WGS) entry which is preliminary data.</text>
</comment>
<keyword evidence="2" id="KW-1185">Reference proteome</keyword>
<dbReference type="SUPFAM" id="SSF143081">
    <property type="entry name" value="BB1717-like"/>
    <property type="match status" value="1"/>
</dbReference>
<proteinExistence type="predicted"/>
<organism evidence="1 2">
    <name type="scientific">Algoriphagus ratkowskyi</name>
    <dbReference type="NCBI Taxonomy" id="57028"/>
    <lineage>
        <taxon>Bacteria</taxon>
        <taxon>Pseudomonadati</taxon>
        <taxon>Bacteroidota</taxon>
        <taxon>Cytophagia</taxon>
        <taxon>Cytophagales</taxon>
        <taxon>Cyclobacteriaceae</taxon>
        <taxon>Algoriphagus</taxon>
    </lineage>
</organism>
<dbReference type="InterPro" id="IPR003738">
    <property type="entry name" value="SRAP"/>
</dbReference>
<gene>
    <name evidence="1" type="ORF">ESW18_00070</name>
</gene>
<evidence type="ECO:0000313" key="1">
    <source>
        <dbReference type="EMBL" id="TXD80040.1"/>
    </source>
</evidence>
<dbReference type="Gene3D" id="3.90.1680.10">
    <property type="entry name" value="SOS response associated peptidase-like"/>
    <property type="match status" value="1"/>
</dbReference>
<dbReference type="EMBL" id="VORV01000001">
    <property type="protein sequence ID" value="TXD80040.1"/>
    <property type="molecule type" value="Genomic_DNA"/>
</dbReference>
<dbReference type="Pfam" id="PF02586">
    <property type="entry name" value="SRAP"/>
    <property type="match status" value="1"/>
</dbReference>
<dbReference type="InterPro" id="IPR036590">
    <property type="entry name" value="SRAP-like"/>
</dbReference>
<reference evidence="1 2" key="1">
    <citation type="submission" date="2019-08" db="EMBL/GenBank/DDBJ databases">
        <title>Genome of Algoriphagus ratkowskyi IC026.</title>
        <authorList>
            <person name="Bowman J.P."/>
        </authorList>
    </citation>
    <scope>NUCLEOTIDE SEQUENCE [LARGE SCALE GENOMIC DNA]</scope>
    <source>
        <strain evidence="1 2">IC026</strain>
    </source>
</reference>
<sequence length="39" mass="4795">MFELPSFRSAILKRRCILPVTGFYEWRHFKSRTYPISFI</sequence>
<evidence type="ECO:0000313" key="2">
    <source>
        <dbReference type="Proteomes" id="UP000321927"/>
    </source>
</evidence>
<name>A0ABY3HUD9_9BACT</name>
<dbReference type="Proteomes" id="UP000321927">
    <property type="component" value="Unassembled WGS sequence"/>
</dbReference>